<keyword evidence="2" id="KW-1185">Reference proteome</keyword>
<evidence type="ECO:0000313" key="2">
    <source>
        <dbReference type="Proteomes" id="UP000179588"/>
    </source>
</evidence>
<reference evidence="1 2" key="1">
    <citation type="submission" date="2016-03" db="EMBL/GenBank/DDBJ databases">
        <title>Genome sequence of Providencia stuartii strain, isolated from the salivary glands of larval Lucilia sericata.</title>
        <authorList>
            <person name="Yuan Y."/>
            <person name="Zhang Y."/>
            <person name="Fu S."/>
            <person name="Crippen T.L."/>
            <person name="Visi D."/>
            <person name="Benbow M.E."/>
            <person name="Allen M."/>
            <person name="Tomberlin J.K."/>
            <person name="Sze S.-H."/>
            <person name="Tarone A.M."/>
        </authorList>
    </citation>
    <scope>NUCLEOTIDE SEQUENCE [LARGE SCALE GENOMIC DNA]</scope>
    <source>
        <strain evidence="1 2">Crippen</strain>
    </source>
</reference>
<accession>A0A1S1HM87</accession>
<name>A0A1S1HM87_PROST</name>
<gene>
    <name evidence="1" type="ORF">A3Q29_11075</name>
</gene>
<protein>
    <submittedName>
        <fullName evidence="1">Uncharacterized protein</fullName>
    </submittedName>
</protein>
<organism evidence="1 2">
    <name type="scientific">Providencia stuartii</name>
    <dbReference type="NCBI Taxonomy" id="588"/>
    <lineage>
        <taxon>Bacteria</taxon>
        <taxon>Pseudomonadati</taxon>
        <taxon>Pseudomonadota</taxon>
        <taxon>Gammaproteobacteria</taxon>
        <taxon>Enterobacterales</taxon>
        <taxon>Morganellaceae</taxon>
        <taxon>Providencia</taxon>
    </lineage>
</organism>
<evidence type="ECO:0000313" key="1">
    <source>
        <dbReference type="EMBL" id="OHT22353.1"/>
    </source>
</evidence>
<sequence length="95" mass="10701">MLKVTGLDKLQKDLKVAQLAINELDGNLGTVHFDPKDPASIENAIQKINQIVDERVSQYSSNPVIGPLAEQLKLTYRENLLEKAVQFRLKNNEDN</sequence>
<dbReference type="Proteomes" id="UP000179588">
    <property type="component" value="Unassembled WGS sequence"/>
</dbReference>
<dbReference type="EMBL" id="LVIE01000234">
    <property type="protein sequence ID" value="OHT22353.1"/>
    <property type="molecule type" value="Genomic_DNA"/>
</dbReference>
<proteinExistence type="predicted"/>
<dbReference type="AlphaFoldDB" id="A0A1S1HM87"/>
<comment type="caution">
    <text evidence="1">The sequence shown here is derived from an EMBL/GenBank/DDBJ whole genome shotgun (WGS) entry which is preliminary data.</text>
</comment>